<dbReference type="STRING" id="634436.SAMN05216361_4199"/>
<dbReference type="PANTHER" id="PTHR32089:SF112">
    <property type="entry name" value="LYSOZYME-LIKE PROTEIN-RELATED"/>
    <property type="match status" value="1"/>
</dbReference>
<evidence type="ECO:0000259" key="7">
    <source>
        <dbReference type="PROSITE" id="PS50885"/>
    </source>
</evidence>
<accession>A0A1M5RQV2</accession>
<dbReference type="InterPro" id="IPR003660">
    <property type="entry name" value="HAMP_dom"/>
</dbReference>
<dbReference type="Pfam" id="PF08376">
    <property type="entry name" value="NIT"/>
    <property type="match status" value="1"/>
</dbReference>
<feature type="transmembrane region" description="Helical" evidence="5">
    <location>
        <begin position="305"/>
        <end position="329"/>
    </location>
</feature>
<evidence type="ECO:0000313" key="9">
    <source>
        <dbReference type="Proteomes" id="UP000184520"/>
    </source>
</evidence>
<dbReference type="InterPro" id="IPR013587">
    <property type="entry name" value="Nitrate/nitrite_sensing"/>
</dbReference>
<dbReference type="RefSeq" id="WP_073325135.1">
    <property type="nucleotide sequence ID" value="NZ_FQWD01000008.1"/>
</dbReference>
<dbReference type="AlphaFoldDB" id="A0A1M5RQV2"/>
<reference evidence="9" key="1">
    <citation type="submission" date="2016-11" db="EMBL/GenBank/DDBJ databases">
        <authorList>
            <person name="Varghese N."/>
            <person name="Submissions S."/>
        </authorList>
    </citation>
    <scope>NUCLEOTIDE SEQUENCE [LARGE SCALE GENOMIC DNA]</scope>
    <source>
        <strain evidence="9">CGMCC 1.8995</strain>
    </source>
</reference>
<organism evidence="8 9">
    <name type="scientific">Marisediminitalea aggregata</name>
    <dbReference type="NCBI Taxonomy" id="634436"/>
    <lineage>
        <taxon>Bacteria</taxon>
        <taxon>Pseudomonadati</taxon>
        <taxon>Pseudomonadota</taxon>
        <taxon>Gammaproteobacteria</taxon>
        <taxon>Alteromonadales</taxon>
        <taxon>Alteromonadaceae</taxon>
        <taxon>Marisediminitalea</taxon>
    </lineage>
</organism>
<sequence>MFWLKRLTIIQMTLLATGLLGVFCVTLTAFVLLDDIQKLRHANIERRLVTLVDAVEKIAHQHAVERGLTAGFLGAKTEAAKAKVDKQREAADLAVTTIQRLANDEWPDELDVKRKLNGLFKLLQEKAAIRSEVDALNGKRAFAYYSYVNKVALDTANLLLLGISNRDVSGTISHALTLAWLKERLGQLRGKVNGVLARQSVNTQTLLELDMYFDGITHLSNTLEDALNDNALSEFRQINQSAGMQSMRSVYEALQTGSPDFTQLPTSSEWFATATSQIGKVKSQLDDTWQTAQQQSEEKAAATELHLTAIAVIALIALICAAIVITTLLHTLRSQLVRLTRNLDSVARDGDLTIDVSLPSANELGSIAGAMNHTLQAIRDLITGLAQSVQASTRLGDQVNRSVTTINEESEVTQQRAVNIAAAIEQMTETSKEIARSAIDTLEASRNLDSLADEAMHANQSIQSSISSLTDQMAVMESEAKNMGEQLTEISSILDTINSLSDQTNLLALNAAIEAARAGEHGRGFAVVADEVRQLANASRNSSDKISSLLDSLQQVSLNVIRGITKSADGARASLELTNQGEVTAEKVKASASQLENQANSMSAAAEEQSMTSEQIASDVVSVQEAATQEVKVAEDLQRVTLDLQANNAVLAKTMENFRYQ</sequence>
<evidence type="ECO:0000256" key="2">
    <source>
        <dbReference type="ARBA" id="ARBA00023224"/>
    </source>
</evidence>
<dbReference type="PROSITE" id="PS50885">
    <property type="entry name" value="HAMP"/>
    <property type="match status" value="1"/>
</dbReference>
<evidence type="ECO:0000256" key="3">
    <source>
        <dbReference type="ARBA" id="ARBA00029447"/>
    </source>
</evidence>
<comment type="subcellular location">
    <subcellularLocation>
        <location evidence="1">Membrane</location>
    </subcellularLocation>
</comment>
<dbReference type="SMART" id="SM00304">
    <property type="entry name" value="HAMP"/>
    <property type="match status" value="1"/>
</dbReference>
<feature type="transmembrane region" description="Helical" evidence="5">
    <location>
        <begin position="12"/>
        <end position="33"/>
    </location>
</feature>
<proteinExistence type="inferred from homology"/>
<evidence type="ECO:0000259" key="6">
    <source>
        <dbReference type="PROSITE" id="PS50111"/>
    </source>
</evidence>
<keyword evidence="5" id="KW-0472">Membrane</keyword>
<dbReference type="SUPFAM" id="SSF58104">
    <property type="entry name" value="Methyl-accepting chemotaxis protein (MCP) signaling domain"/>
    <property type="match status" value="1"/>
</dbReference>
<evidence type="ECO:0000313" key="8">
    <source>
        <dbReference type="EMBL" id="SHH28662.1"/>
    </source>
</evidence>
<comment type="similarity">
    <text evidence="3">Belongs to the methyl-accepting chemotaxis (MCP) protein family.</text>
</comment>
<keyword evidence="5" id="KW-0812">Transmembrane</keyword>
<keyword evidence="2 4" id="KW-0807">Transducer</keyword>
<dbReference type="PROSITE" id="PS50111">
    <property type="entry name" value="CHEMOTAXIS_TRANSDUC_2"/>
    <property type="match status" value="1"/>
</dbReference>
<dbReference type="GO" id="GO:0006935">
    <property type="term" value="P:chemotaxis"/>
    <property type="evidence" value="ECO:0007669"/>
    <property type="project" value="UniProtKB-ARBA"/>
</dbReference>
<name>A0A1M5RQV2_9ALTE</name>
<dbReference type="Proteomes" id="UP000184520">
    <property type="component" value="Unassembled WGS sequence"/>
</dbReference>
<feature type="domain" description="Methyl-accepting transducer" evidence="6">
    <location>
        <begin position="388"/>
        <end position="624"/>
    </location>
</feature>
<keyword evidence="9" id="KW-1185">Reference proteome</keyword>
<dbReference type="OrthoDB" id="2489132at2"/>
<evidence type="ECO:0000256" key="4">
    <source>
        <dbReference type="PROSITE-ProRule" id="PRU00284"/>
    </source>
</evidence>
<evidence type="ECO:0000256" key="5">
    <source>
        <dbReference type="SAM" id="Phobius"/>
    </source>
</evidence>
<gene>
    <name evidence="8" type="ORF">SAMN05216361_4199</name>
</gene>
<dbReference type="GO" id="GO:0016020">
    <property type="term" value="C:membrane"/>
    <property type="evidence" value="ECO:0007669"/>
    <property type="project" value="UniProtKB-SubCell"/>
</dbReference>
<dbReference type="EMBL" id="FQWD01000008">
    <property type="protein sequence ID" value="SHH28662.1"/>
    <property type="molecule type" value="Genomic_DNA"/>
</dbReference>
<dbReference type="GO" id="GO:0007165">
    <property type="term" value="P:signal transduction"/>
    <property type="evidence" value="ECO:0007669"/>
    <property type="project" value="UniProtKB-KW"/>
</dbReference>
<dbReference type="InterPro" id="IPR004089">
    <property type="entry name" value="MCPsignal_dom"/>
</dbReference>
<protein>
    <submittedName>
        <fullName evidence="8">Methyl-accepting chemotaxis protein</fullName>
    </submittedName>
</protein>
<evidence type="ECO:0000256" key="1">
    <source>
        <dbReference type="ARBA" id="ARBA00004370"/>
    </source>
</evidence>
<dbReference type="Gene3D" id="1.10.287.950">
    <property type="entry name" value="Methyl-accepting chemotaxis protein"/>
    <property type="match status" value="1"/>
</dbReference>
<dbReference type="Pfam" id="PF00015">
    <property type="entry name" value="MCPsignal"/>
    <property type="match status" value="1"/>
</dbReference>
<feature type="domain" description="HAMP" evidence="7">
    <location>
        <begin position="330"/>
        <end position="383"/>
    </location>
</feature>
<dbReference type="SMART" id="SM00283">
    <property type="entry name" value="MA"/>
    <property type="match status" value="1"/>
</dbReference>
<dbReference type="PANTHER" id="PTHR32089">
    <property type="entry name" value="METHYL-ACCEPTING CHEMOTAXIS PROTEIN MCPB"/>
    <property type="match status" value="1"/>
</dbReference>
<keyword evidence="5" id="KW-1133">Transmembrane helix</keyword>